<evidence type="ECO:0000256" key="1">
    <source>
        <dbReference type="ARBA" id="ARBA00010751"/>
    </source>
</evidence>
<sequence length="109" mass="11647">MMILTTEQAPGYEVEELYGYVKGSTIQAKHVGRDFTAAFKGLVGGEIGSYAEMMNEARDLAINRMVQDAEAKGANAITTMRLHTSSVMGGAAEVVAYGTAVKLKQINSN</sequence>
<organism evidence="3 4">
    <name type="scientific">Aquisalibacillus elongatus</name>
    <dbReference type="NCBI Taxonomy" id="485577"/>
    <lineage>
        <taxon>Bacteria</taxon>
        <taxon>Bacillati</taxon>
        <taxon>Bacillota</taxon>
        <taxon>Bacilli</taxon>
        <taxon>Bacillales</taxon>
        <taxon>Bacillaceae</taxon>
        <taxon>Aquisalibacillus</taxon>
    </lineage>
</organism>
<dbReference type="SUPFAM" id="SSF117782">
    <property type="entry name" value="YbjQ-like"/>
    <property type="match status" value="1"/>
</dbReference>
<dbReference type="EMBL" id="RKRF01000009">
    <property type="protein sequence ID" value="RPF53396.1"/>
    <property type="molecule type" value="Genomic_DNA"/>
</dbReference>
<protein>
    <recommendedName>
        <fullName evidence="2">UPF0145 protein EDC24_1895</fullName>
    </recommendedName>
</protein>
<dbReference type="Pfam" id="PF01906">
    <property type="entry name" value="YbjQ_1"/>
    <property type="match status" value="1"/>
</dbReference>
<dbReference type="PANTHER" id="PTHR34068:SF2">
    <property type="entry name" value="UPF0145 PROTEIN SCO3412"/>
    <property type="match status" value="1"/>
</dbReference>
<evidence type="ECO:0000313" key="3">
    <source>
        <dbReference type="EMBL" id="RPF53396.1"/>
    </source>
</evidence>
<proteinExistence type="inferred from homology"/>
<keyword evidence="4" id="KW-1185">Reference proteome</keyword>
<dbReference type="OrthoDB" id="9796448at2"/>
<reference evidence="3 4" key="1">
    <citation type="submission" date="2018-11" db="EMBL/GenBank/DDBJ databases">
        <title>Genomic Encyclopedia of Type Strains, Phase IV (KMG-IV): sequencing the most valuable type-strain genomes for metagenomic binning, comparative biology and taxonomic classification.</title>
        <authorList>
            <person name="Goeker M."/>
        </authorList>
    </citation>
    <scope>NUCLEOTIDE SEQUENCE [LARGE SCALE GENOMIC DNA]</scope>
    <source>
        <strain evidence="3 4">DSM 18090</strain>
    </source>
</reference>
<dbReference type="RefSeq" id="WP_124221903.1">
    <property type="nucleotide sequence ID" value="NZ_RKRF01000009.1"/>
</dbReference>
<comment type="caution">
    <text evidence="3">The sequence shown here is derived from an EMBL/GenBank/DDBJ whole genome shotgun (WGS) entry which is preliminary data.</text>
</comment>
<evidence type="ECO:0000256" key="2">
    <source>
        <dbReference type="HAMAP-Rule" id="MF_00338"/>
    </source>
</evidence>
<dbReference type="Gene3D" id="3.30.110.70">
    <property type="entry name" value="Hypothetical protein apc22750. Chain B"/>
    <property type="match status" value="1"/>
</dbReference>
<dbReference type="HAMAP" id="MF_00338">
    <property type="entry name" value="UPF0145"/>
    <property type="match status" value="1"/>
</dbReference>
<gene>
    <name evidence="3" type="ORF">EDC24_1895</name>
</gene>
<dbReference type="Proteomes" id="UP000276443">
    <property type="component" value="Unassembled WGS sequence"/>
</dbReference>
<dbReference type="InterPro" id="IPR035439">
    <property type="entry name" value="UPF0145_dom_sf"/>
</dbReference>
<comment type="similarity">
    <text evidence="1 2">Belongs to the UPF0145 family.</text>
</comment>
<dbReference type="AlphaFoldDB" id="A0A3N5B6S6"/>
<accession>A0A3N5B6S6</accession>
<dbReference type="PANTHER" id="PTHR34068">
    <property type="entry name" value="UPF0145 PROTEIN YBJQ"/>
    <property type="match status" value="1"/>
</dbReference>
<name>A0A3N5B6S6_9BACI</name>
<evidence type="ECO:0000313" key="4">
    <source>
        <dbReference type="Proteomes" id="UP000276443"/>
    </source>
</evidence>
<dbReference type="InterPro" id="IPR002765">
    <property type="entry name" value="UPF0145_YbjQ-like"/>
</dbReference>